<organism evidence="12 13">
    <name type="scientific">Trichophyton interdigitale (strain MR816)</name>
    <dbReference type="NCBI Taxonomy" id="1215338"/>
    <lineage>
        <taxon>Eukaryota</taxon>
        <taxon>Fungi</taxon>
        <taxon>Dikarya</taxon>
        <taxon>Ascomycota</taxon>
        <taxon>Pezizomycotina</taxon>
        <taxon>Eurotiomycetes</taxon>
        <taxon>Eurotiomycetidae</taxon>
        <taxon>Onygenales</taxon>
        <taxon>Arthrodermataceae</taxon>
        <taxon>Trichophyton</taxon>
    </lineage>
</organism>
<dbReference type="GO" id="GO:0009229">
    <property type="term" value="P:thiamine diphosphate biosynthetic process"/>
    <property type="evidence" value="ECO:0007669"/>
    <property type="project" value="UniProtKB-UniPathway"/>
</dbReference>
<reference evidence="12 13" key="1">
    <citation type="submission" date="2014-02" db="EMBL/GenBank/DDBJ databases">
        <title>The Genome Sequence of Trichophyton interdigitale MR816.</title>
        <authorList>
            <consortium name="The Broad Institute Genomics Platform"/>
            <person name="Cuomo C.A."/>
            <person name="White T.C."/>
            <person name="Graser Y."/>
            <person name="Martinez-Rossi N."/>
            <person name="Heitman J."/>
            <person name="Young S.K."/>
            <person name="Zeng Q."/>
            <person name="Gargeya S."/>
            <person name="Abouelleil A."/>
            <person name="Alvarado L."/>
            <person name="Chapman S.B."/>
            <person name="Gainer-Dewar J."/>
            <person name="Goldberg J."/>
            <person name="Griggs A."/>
            <person name="Gujja S."/>
            <person name="Hansen M."/>
            <person name="Howarth C."/>
            <person name="Imamovic A."/>
            <person name="Larimer J."/>
            <person name="Martinez D."/>
            <person name="Murphy C."/>
            <person name="Pearson M.D."/>
            <person name="Persinoti G."/>
            <person name="Poon T."/>
            <person name="Priest M."/>
            <person name="Roberts A.D."/>
            <person name="Saif S."/>
            <person name="Shea T.D."/>
            <person name="Sykes S.N."/>
            <person name="Wortman J."/>
            <person name="Nusbaum C."/>
            <person name="Birren B."/>
        </authorList>
    </citation>
    <scope>NUCLEOTIDE SEQUENCE [LARGE SCALE GENOMIC DNA]</scope>
    <source>
        <strain evidence="12 13">MR816</strain>
    </source>
</reference>
<dbReference type="GO" id="GO:0000287">
    <property type="term" value="F:magnesium ion binding"/>
    <property type="evidence" value="ECO:0007669"/>
    <property type="project" value="InterPro"/>
</dbReference>
<evidence type="ECO:0000256" key="3">
    <source>
        <dbReference type="ARBA" id="ARBA00004868"/>
    </source>
</evidence>
<keyword evidence="10" id="KW-0460">Magnesium</keyword>
<keyword evidence="13" id="KW-1185">Reference proteome</keyword>
<evidence type="ECO:0000256" key="8">
    <source>
        <dbReference type="ARBA" id="ARBA00022777"/>
    </source>
</evidence>
<dbReference type="Proteomes" id="UP000024533">
    <property type="component" value="Unassembled WGS sequence"/>
</dbReference>
<dbReference type="UniPathway" id="UPA00060">
    <property type="reaction ID" value="UER00139"/>
</dbReference>
<protein>
    <recommendedName>
        <fullName evidence="4">hydroxyethylthiazole kinase</fullName>
        <ecNumber evidence="4">2.7.1.50</ecNumber>
    </recommendedName>
</protein>
<evidence type="ECO:0000256" key="4">
    <source>
        <dbReference type="ARBA" id="ARBA00012129"/>
    </source>
</evidence>
<proteinExistence type="predicted"/>
<keyword evidence="5" id="KW-0808">Transferase</keyword>
<evidence type="ECO:0000313" key="12">
    <source>
        <dbReference type="EMBL" id="KDB23965.1"/>
    </source>
</evidence>
<accession>A0A059J7Z5</accession>
<evidence type="ECO:0000256" key="9">
    <source>
        <dbReference type="ARBA" id="ARBA00022840"/>
    </source>
</evidence>
<keyword evidence="8" id="KW-0418">Kinase</keyword>
<keyword evidence="9" id="KW-0067">ATP-binding</keyword>
<dbReference type="OrthoDB" id="4994at2759"/>
<evidence type="ECO:0000256" key="6">
    <source>
        <dbReference type="ARBA" id="ARBA00022723"/>
    </source>
</evidence>
<evidence type="ECO:0000256" key="2">
    <source>
        <dbReference type="ARBA" id="ARBA00001946"/>
    </source>
</evidence>
<name>A0A059J7Z5_TRIIM</name>
<comment type="caution">
    <text evidence="12">The sequence shown here is derived from an EMBL/GenBank/DDBJ whole genome shotgun (WGS) entry which is preliminary data.</text>
</comment>
<evidence type="ECO:0000256" key="11">
    <source>
        <dbReference type="ARBA" id="ARBA00022977"/>
    </source>
</evidence>
<dbReference type="InterPro" id="IPR029056">
    <property type="entry name" value="Ribokinase-like"/>
</dbReference>
<dbReference type="GO" id="GO:0004417">
    <property type="term" value="F:hydroxyethylthiazole kinase activity"/>
    <property type="evidence" value="ECO:0007669"/>
    <property type="project" value="UniProtKB-EC"/>
</dbReference>
<dbReference type="EMBL" id="AOKY01000282">
    <property type="protein sequence ID" value="KDB23965.1"/>
    <property type="molecule type" value="Genomic_DNA"/>
</dbReference>
<evidence type="ECO:0000313" key="13">
    <source>
        <dbReference type="Proteomes" id="UP000024533"/>
    </source>
</evidence>
<keyword evidence="7" id="KW-0547">Nucleotide-binding</keyword>
<dbReference type="Gene3D" id="3.40.1190.20">
    <property type="match status" value="1"/>
</dbReference>
<comment type="pathway">
    <text evidence="3">Cofactor biosynthesis; thiamine diphosphate biosynthesis; 4-methyl-5-(2-phosphoethyl)-thiazole from 5-(2-hydroxyethyl)-4-methylthiazole: step 1/1.</text>
</comment>
<dbReference type="EC" id="2.7.1.50" evidence="4"/>
<sequence>TGCVIGTVTSAFLAVERQDKLLAVLSALLMFEVAAERAVISGVKGPGSFVPALLDELYSLRTQATESKSSSIDTLKKAAKVNFIHF</sequence>
<dbReference type="InterPro" id="IPR000417">
    <property type="entry name" value="Hyethyz_kinase"/>
</dbReference>
<dbReference type="GO" id="GO:0005524">
    <property type="term" value="F:ATP binding"/>
    <property type="evidence" value="ECO:0007669"/>
    <property type="project" value="UniProtKB-KW"/>
</dbReference>
<comment type="cofactor">
    <cofactor evidence="2">
        <name>Mg(2+)</name>
        <dbReference type="ChEBI" id="CHEBI:18420"/>
    </cofactor>
</comment>
<dbReference type="SUPFAM" id="SSF53613">
    <property type="entry name" value="Ribokinase-like"/>
    <property type="match status" value="1"/>
</dbReference>
<dbReference type="Pfam" id="PF02110">
    <property type="entry name" value="HK"/>
    <property type="match status" value="1"/>
</dbReference>
<comment type="catalytic activity">
    <reaction evidence="1">
        <text>5-(2-hydroxyethyl)-4-methylthiazole + ATP = 4-methyl-5-(2-phosphooxyethyl)-thiazole + ADP + H(+)</text>
        <dbReference type="Rhea" id="RHEA:24212"/>
        <dbReference type="ChEBI" id="CHEBI:15378"/>
        <dbReference type="ChEBI" id="CHEBI:17957"/>
        <dbReference type="ChEBI" id="CHEBI:30616"/>
        <dbReference type="ChEBI" id="CHEBI:58296"/>
        <dbReference type="ChEBI" id="CHEBI:456216"/>
        <dbReference type="EC" id="2.7.1.50"/>
    </reaction>
</comment>
<evidence type="ECO:0000256" key="5">
    <source>
        <dbReference type="ARBA" id="ARBA00022679"/>
    </source>
</evidence>
<keyword evidence="11" id="KW-0784">Thiamine biosynthesis</keyword>
<gene>
    <name evidence="12" type="ORF">H109_04137</name>
</gene>
<dbReference type="HOGENOM" id="CLU_2504104_0_0_1"/>
<dbReference type="GO" id="GO:0009228">
    <property type="term" value="P:thiamine biosynthetic process"/>
    <property type="evidence" value="ECO:0007669"/>
    <property type="project" value="UniProtKB-KW"/>
</dbReference>
<feature type="non-terminal residue" evidence="12">
    <location>
        <position position="1"/>
    </location>
</feature>
<evidence type="ECO:0000256" key="10">
    <source>
        <dbReference type="ARBA" id="ARBA00022842"/>
    </source>
</evidence>
<evidence type="ECO:0000256" key="7">
    <source>
        <dbReference type="ARBA" id="ARBA00022741"/>
    </source>
</evidence>
<dbReference type="AlphaFoldDB" id="A0A059J7Z5"/>
<keyword evidence="6" id="KW-0479">Metal-binding</keyword>
<evidence type="ECO:0000256" key="1">
    <source>
        <dbReference type="ARBA" id="ARBA00001771"/>
    </source>
</evidence>
<dbReference type="STRING" id="1215338.A0A059J7Z5"/>